<dbReference type="AlphaFoldDB" id="A0A931GNK7"/>
<evidence type="ECO:0000256" key="2">
    <source>
        <dbReference type="SAM" id="MobiDB-lite"/>
    </source>
</evidence>
<gene>
    <name evidence="5" type="ORF">IW256_007985</name>
</gene>
<dbReference type="SMART" id="SM00701">
    <property type="entry name" value="PGRP"/>
    <property type="match status" value="1"/>
</dbReference>
<dbReference type="InterPro" id="IPR006311">
    <property type="entry name" value="TAT_signal"/>
</dbReference>
<dbReference type="SMART" id="SM00644">
    <property type="entry name" value="Ami_2"/>
    <property type="match status" value="1"/>
</dbReference>
<dbReference type="PANTHER" id="PTHR11022">
    <property type="entry name" value="PEPTIDOGLYCAN RECOGNITION PROTEIN"/>
    <property type="match status" value="1"/>
</dbReference>
<evidence type="ECO:0000256" key="1">
    <source>
        <dbReference type="ARBA" id="ARBA00007553"/>
    </source>
</evidence>
<dbReference type="NCBIfam" id="TIGR01409">
    <property type="entry name" value="TAT_signal_seq"/>
    <property type="match status" value="1"/>
</dbReference>
<keyword evidence="6" id="KW-1185">Reference proteome</keyword>
<dbReference type="Pfam" id="PF01510">
    <property type="entry name" value="Amidase_2"/>
    <property type="match status" value="1"/>
</dbReference>
<dbReference type="GO" id="GO:0008745">
    <property type="term" value="F:N-acetylmuramoyl-L-alanine amidase activity"/>
    <property type="evidence" value="ECO:0007669"/>
    <property type="project" value="InterPro"/>
</dbReference>
<dbReference type="InterPro" id="IPR019546">
    <property type="entry name" value="TAT_signal_bac_arc"/>
</dbReference>
<accession>A0A931GNK7</accession>
<dbReference type="PROSITE" id="PS51318">
    <property type="entry name" value="TAT"/>
    <property type="match status" value="1"/>
</dbReference>
<dbReference type="GO" id="GO:0008270">
    <property type="term" value="F:zinc ion binding"/>
    <property type="evidence" value="ECO:0007669"/>
    <property type="project" value="InterPro"/>
</dbReference>
<comment type="caution">
    <text evidence="5">The sequence shown here is derived from an EMBL/GenBank/DDBJ whole genome shotgun (WGS) entry which is preliminary data.</text>
</comment>
<dbReference type="EMBL" id="JADOUA010000001">
    <property type="protein sequence ID" value="MBG6093872.1"/>
    <property type="molecule type" value="Genomic_DNA"/>
</dbReference>
<organism evidence="5 6">
    <name type="scientific">Actinomadura viridis</name>
    <dbReference type="NCBI Taxonomy" id="58110"/>
    <lineage>
        <taxon>Bacteria</taxon>
        <taxon>Bacillati</taxon>
        <taxon>Actinomycetota</taxon>
        <taxon>Actinomycetes</taxon>
        <taxon>Streptosporangiales</taxon>
        <taxon>Thermomonosporaceae</taxon>
        <taxon>Actinomadura</taxon>
    </lineage>
</organism>
<feature type="domain" description="N-acetylmuramoyl-L-alanine amidase" evidence="3">
    <location>
        <begin position="54"/>
        <end position="200"/>
    </location>
</feature>
<sequence length="257" mass="27221">MSVESSLNRRTLLKGAATVAGGTVLGVAATPSPASALAAPRVHTRAEWGARPPTSAATVLDRAPDHIVVHHTATANTTDYSVAAAYSLSRGIQNFHMDSNGWADTGQQLTISRGGHLMEGRNRSLAAINAGDHVVGAQTANHNDHTIGIENEGLYMTVQPTTALWNRLVETCAWLCGVYGLDPAAAIVGHRDYNATACPGDRLYARLPELRQAVLIKLDGASARWSDAAPARRPDGFPGPRYTFDHGPALGPADTYR</sequence>
<dbReference type="PANTHER" id="PTHR11022:SF41">
    <property type="entry name" value="PEPTIDOGLYCAN-RECOGNITION PROTEIN LC-RELATED"/>
    <property type="match status" value="1"/>
</dbReference>
<dbReference type="SUPFAM" id="SSF55846">
    <property type="entry name" value="N-acetylmuramoyl-L-alanine amidase-like"/>
    <property type="match status" value="1"/>
</dbReference>
<dbReference type="InterPro" id="IPR002502">
    <property type="entry name" value="Amidase_domain"/>
</dbReference>
<dbReference type="InterPro" id="IPR036505">
    <property type="entry name" value="Amidase/PGRP_sf"/>
</dbReference>
<dbReference type="CDD" id="cd06583">
    <property type="entry name" value="PGRP"/>
    <property type="match status" value="1"/>
</dbReference>
<evidence type="ECO:0000313" key="6">
    <source>
        <dbReference type="Proteomes" id="UP000614047"/>
    </source>
</evidence>
<name>A0A931GNK7_9ACTN</name>
<evidence type="ECO:0008006" key="7">
    <source>
        <dbReference type="Google" id="ProtNLM"/>
    </source>
</evidence>
<dbReference type="InterPro" id="IPR006619">
    <property type="entry name" value="PGRP_domain_met/bac"/>
</dbReference>
<comment type="similarity">
    <text evidence="1">Belongs to the N-acetylmuramoyl-L-alanine amidase 2 family.</text>
</comment>
<dbReference type="Proteomes" id="UP000614047">
    <property type="component" value="Unassembled WGS sequence"/>
</dbReference>
<dbReference type="Gene3D" id="3.40.80.10">
    <property type="entry name" value="Peptidoglycan recognition protein-like"/>
    <property type="match status" value="1"/>
</dbReference>
<dbReference type="RefSeq" id="WP_197015878.1">
    <property type="nucleotide sequence ID" value="NZ_BAABES010000003.1"/>
</dbReference>
<dbReference type="GO" id="GO:0009253">
    <property type="term" value="P:peptidoglycan catabolic process"/>
    <property type="evidence" value="ECO:0007669"/>
    <property type="project" value="InterPro"/>
</dbReference>
<evidence type="ECO:0000259" key="4">
    <source>
        <dbReference type="SMART" id="SM00701"/>
    </source>
</evidence>
<reference evidence="5" key="1">
    <citation type="submission" date="2020-11" db="EMBL/GenBank/DDBJ databases">
        <title>Sequencing the genomes of 1000 actinobacteria strains.</title>
        <authorList>
            <person name="Klenk H.-P."/>
        </authorList>
    </citation>
    <scope>NUCLEOTIDE SEQUENCE</scope>
    <source>
        <strain evidence="5">DSM 43175</strain>
    </source>
</reference>
<evidence type="ECO:0000313" key="5">
    <source>
        <dbReference type="EMBL" id="MBG6093872.1"/>
    </source>
</evidence>
<feature type="region of interest" description="Disordered" evidence="2">
    <location>
        <begin position="229"/>
        <end position="257"/>
    </location>
</feature>
<proteinExistence type="inferred from homology"/>
<evidence type="ECO:0000259" key="3">
    <source>
        <dbReference type="SMART" id="SM00644"/>
    </source>
</evidence>
<dbReference type="InterPro" id="IPR015510">
    <property type="entry name" value="PGRP"/>
</dbReference>
<feature type="domain" description="Peptidoglycan recognition protein family" evidence="4">
    <location>
        <begin position="40"/>
        <end position="194"/>
    </location>
</feature>
<protein>
    <recommendedName>
        <fullName evidence="7">N-acetylmuramoyl-L-alanine amidase</fullName>
    </recommendedName>
</protein>